<keyword evidence="11" id="KW-1185">Reference proteome</keyword>
<organism evidence="10 11">
    <name type="scientific">Priestia koreensis</name>
    <dbReference type="NCBI Taxonomy" id="284581"/>
    <lineage>
        <taxon>Bacteria</taxon>
        <taxon>Bacillati</taxon>
        <taxon>Bacillota</taxon>
        <taxon>Bacilli</taxon>
        <taxon>Bacillales</taxon>
        <taxon>Bacillaceae</taxon>
        <taxon>Priestia</taxon>
    </lineage>
</organism>
<comment type="catalytic activity">
    <reaction evidence="7 8">
        <text>hydrogencarbonate + L-glutamine + 2 ATP + H2O = carbamoyl phosphate + L-glutamate + 2 ADP + phosphate + 2 H(+)</text>
        <dbReference type="Rhea" id="RHEA:18633"/>
        <dbReference type="ChEBI" id="CHEBI:15377"/>
        <dbReference type="ChEBI" id="CHEBI:15378"/>
        <dbReference type="ChEBI" id="CHEBI:17544"/>
        <dbReference type="ChEBI" id="CHEBI:29985"/>
        <dbReference type="ChEBI" id="CHEBI:30616"/>
        <dbReference type="ChEBI" id="CHEBI:43474"/>
        <dbReference type="ChEBI" id="CHEBI:58228"/>
        <dbReference type="ChEBI" id="CHEBI:58359"/>
        <dbReference type="ChEBI" id="CHEBI:456216"/>
        <dbReference type="EC" id="6.3.5.5"/>
    </reaction>
</comment>
<comment type="subunit">
    <text evidence="8">Composed of two chains; the small (or glutamine) chain promotes the hydrolysis of glutamine to ammonia, which is used by the large (or ammonia) chain to synthesize carbamoyl phosphate. Tetramer of heterodimers (alpha,beta)4.</text>
</comment>
<evidence type="ECO:0000313" key="11">
    <source>
        <dbReference type="Proteomes" id="UP000037558"/>
    </source>
</evidence>
<comment type="function">
    <text evidence="8">Small subunit of the glutamine-dependent carbamoyl phosphate synthetase (CPSase). CPSase catalyzes the formation of carbamoyl phosphate from the ammonia moiety of glutamine, carbonate, and phosphate donated by ATP, constituting the first step of 2 biosynthetic pathways, one leading to arginine and/or urea and the other to pyrimidine nucleotides. The small subunit (glutamine amidotransferase) binds and cleaves glutamine to supply the large subunit with the substrate ammonia.</text>
</comment>
<dbReference type="InterPro" id="IPR029062">
    <property type="entry name" value="Class_I_gatase-like"/>
</dbReference>
<evidence type="ECO:0000256" key="3">
    <source>
        <dbReference type="ARBA" id="ARBA00022598"/>
    </source>
</evidence>
<dbReference type="AlphaFoldDB" id="A0A0M0LHT3"/>
<feature type="domain" description="Carbamoyl-phosphate synthase small subunit N-terminal" evidence="9">
    <location>
        <begin position="1"/>
        <end position="133"/>
    </location>
</feature>
<dbReference type="InterPro" id="IPR006274">
    <property type="entry name" value="CarbamoylP_synth_ssu"/>
</dbReference>
<dbReference type="PANTHER" id="PTHR43418:SF7">
    <property type="entry name" value="CARBAMOYL-PHOSPHATE SYNTHASE SMALL CHAIN"/>
    <property type="match status" value="1"/>
</dbReference>
<dbReference type="PANTHER" id="PTHR43418">
    <property type="entry name" value="MULTIFUNCTIONAL TRYPTOPHAN BIOSYNTHESIS PROTEIN-RELATED"/>
    <property type="match status" value="1"/>
</dbReference>
<keyword evidence="8" id="KW-0055">Arginine biosynthesis</keyword>
<dbReference type="InterPro" id="IPR002474">
    <property type="entry name" value="CarbamoylP_synth_ssu_N"/>
</dbReference>
<dbReference type="CDD" id="cd01744">
    <property type="entry name" value="GATase1_CPSase"/>
    <property type="match status" value="1"/>
</dbReference>
<dbReference type="PRINTS" id="PR00097">
    <property type="entry name" value="ANTSNTHASEII"/>
</dbReference>
<dbReference type="PROSITE" id="PS51273">
    <property type="entry name" value="GATASE_TYPE_1"/>
    <property type="match status" value="1"/>
</dbReference>
<dbReference type="GO" id="GO:0006526">
    <property type="term" value="P:L-arginine biosynthetic process"/>
    <property type="evidence" value="ECO:0007669"/>
    <property type="project" value="UniProtKB-UniRule"/>
</dbReference>
<comment type="pathway">
    <text evidence="1 8">Amino-acid biosynthesis; L-arginine biosynthesis; carbamoyl phosphate from bicarbonate: step 1/1.</text>
</comment>
<feature type="binding site" evidence="8">
    <location>
        <position position="288"/>
    </location>
    <ligand>
        <name>L-glutamine</name>
        <dbReference type="ChEBI" id="CHEBI:58359"/>
    </ligand>
</feature>
<name>A0A0M0LHT3_9BACI</name>
<dbReference type="SMART" id="SM01097">
    <property type="entry name" value="CPSase_sm_chain"/>
    <property type="match status" value="1"/>
</dbReference>
<dbReference type="PATRIC" id="fig|284581.3.peg.340"/>
<dbReference type="GO" id="GO:0044205">
    <property type="term" value="P:'de novo' UMP biosynthetic process"/>
    <property type="evidence" value="ECO:0007669"/>
    <property type="project" value="UniProtKB-UniRule"/>
</dbReference>
<dbReference type="PRINTS" id="PR00099">
    <property type="entry name" value="CPSGATASE"/>
</dbReference>
<dbReference type="Proteomes" id="UP000037558">
    <property type="component" value="Unassembled WGS sequence"/>
</dbReference>
<dbReference type="InterPro" id="IPR050472">
    <property type="entry name" value="Anth_synth/Amidotransfase"/>
</dbReference>
<dbReference type="HAMAP" id="MF_01209">
    <property type="entry name" value="CPSase_S_chain"/>
    <property type="match status" value="1"/>
</dbReference>
<comment type="catalytic activity">
    <reaction evidence="8">
        <text>L-glutamine + H2O = L-glutamate + NH4(+)</text>
        <dbReference type="Rhea" id="RHEA:15889"/>
        <dbReference type="ChEBI" id="CHEBI:15377"/>
        <dbReference type="ChEBI" id="CHEBI:28938"/>
        <dbReference type="ChEBI" id="CHEBI:29985"/>
        <dbReference type="ChEBI" id="CHEBI:58359"/>
    </reaction>
</comment>
<dbReference type="GO" id="GO:0006541">
    <property type="term" value="P:glutamine metabolic process"/>
    <property type="evidence" value="ECO:0007669"/>
    <property type="project" value="InterPro"/>
</dbReference>
<dbReference type="NCBIfam" id="TIGR01368">
    <property type="entry name" value="CPSaseIIsmall"/>
    <property type="match status" value="1"/>
</dbReference>
<feature type="active site" description="Nucleophile" evidence="8">
    <location>
        <position position="243"/>
    </location>
</feature>
<dbReference type="GO" id="GO:0004359">
    <property type="term" value="F:glutaminase activity"/>
    <property type="evidence" value="ECO:0007669"/>
    <property type="project" value="RHEA"/>
</dbReference>
<feature type="binding site" evidence="8">
    <location>
        <position position="218"/>
    </location>
    <ligand>
        <name>L-glutamine</name>
        <dbReference type="ChEBI" id="CHEBI:58359"/>
    </ligand>
</feature>
<dbReference type="RefSeq" id="WP_053399427.1">
    <property type="nucleotide sequence ID" value="NZ_LILC01000002.1"/>
</dbReference>
<dbReference type="SUPFAM" id="SSF52317">
    <property type="entry name" value="Class I glutamine amidotransferase-like"/>
    <property type="match status" value="1"/>
</dbReference>
<dbReference type="UniPathway" id="UPA00070">
    <property type="reaction ID" value="UER00115"/>
</dbReference>
<feature type="binding site" evidence="8">
    <location>
        <position position="247"/>
    </location>
    <ligand>
        <name>L-glutamine</name>
        <dbReference type="ChEBI" id="CHEBI:58359"/>
    </ligand>
</feature>
<evidence type="ECO:0000256" key="2">
    <source>
        <dbReference type="ARBA" id="ARBA00007800"/>
    </source>
</evidence>
<comment type="similarity">
    <text evidence="2 8">Belongs to the CarA family.</text>
</comment>
<keyword evidence="5 8" id="KW-0067">ATP-binding</keyword>
<evidence type="ECO:0000256" key="4">
    <source>
        <dbReference type="ARBA" id="ARBA00022741"/>
    </source>
</evidence>
<protein>
    <recommendedName>
        <fullName evidence="8">Carbamoyl phosphate synthase small chain</fullName>
        <ecNumber evidence="8">6.3.5.5</ecNumber>
    </recommendedName>
    <alternativeName>
        <fullName evidence="8">Carbamoyl phosphate synthetase glutamine chain</fullName>
    </alternativeName>
</protein>
<sequence length="359" mass="40321">MNGYLKLENGETFEGILEETSTLKDITGEVVFFTGMTGYQEVLTDPSYKNQFIVFTYPLIGNYGINEHDYESKQPHVAGVIVYECSEAGHHYEATYSLQQYLKKWNIPLITHVDTRALVKKIRNEGTMQAILSSEKETSHFNTQPQDKLVVQEVSTAVPTTYGEGNKHIVLFDFGYKRSILEELLKQNCKVTVVPYGTTTEEIKQLSPDGIVLSNGPGDPMQMQFHMSTIKKVIETYPTLGICLGHQLIGLAFGAQTKKLSFGHRGANQPVIDLDTKKVCMTSQNHSYVVDETSLAKTKLKVRFKNVNDQSIEGLKHESLPVVSVQFHPEAHPGPSDSNYIFEEFLTTVNEVGREKLYA</sequence>
<accession>A0A0M0LHT3</accession>
<dbReference type="InterPro" id="IPR017926">
    <property type="entry name" value="GATASE"/>
</dbReference>
<feature type="binding site" evidence="8">
    <location>
        <position position="216"/>
    </location>
    <ligand>
        <name>L-glutamine</name>
        <dbReference type="ChEBI" id="CHEBI:58359"/>
    </ligand>
</feature>
<keyword evidence="3 8" id="KW-0436">Ligase</keyword>
<comment type="caution">
    <text evidence="10">The sequence shown here is derived from an EMBL/GenBank/DDBJ whole genome shotgun (WGS) entry which is preliminary data.</text>
</comment>
<dbReference type="EC" id="6.3.5.5" evidence="8"/>
<comment type="caution">
    <text evidence="8">Lacks conserved residue(s) required for the propagation of feature annotation.</text>
</comment>
<keyword evidence="8" id="KW-0028">Amino-acid biosynthesis</keyword>
<reference evidence="11" key="1">
    <citation type="submission" date="2015-08" db="EMBL/GenBank/DDBJ databases">
        <title>Fjat-14210 dsm16467.</title>
        <authorList>
            <person name="Liu B."/>
            <person name="Wang J."/>
            <person name="Zhu Y."/>
            <person name="Liu G."/>
            <person name="Chen Q."/>
            <person name="Chen Z."/>
            <person name="Lan J."/>
            <person name="Che J."/>
            <person name="Ge C."/>
            <person name="Shi H."/>
            <person name="Pan Z."/>
            <person name="Liu X."/>
        </authorList>
    </citation>
    <scope>NUCLEOTIDE SEQUENCE [LARGE SCALE GENOMIC DNA]</scope>
    <source>
        <strain evidence="11">DSM 16467</strain>
    </source>
</reference>
<dbReference type="Pfam" id="PF00988">
    <property type="entry name" value="CPSase_sm_chain"/>
    <property type="match status" value="1"/>
</dbReference>
<dbReference type="GO" id="GO:0004088">
    <property type="term" value="F:carbamoyl-phosphate synthase (glutamine-hydrolyzing) activity"/>
    <property type="evidence" value="ECO:0007669"/>
    <property type="project" value="UniProtKB-UniRule"/>
</dbReference>
<feature type="binding site" evidence="8">
    <location>
        <position position="47"/>
    </location>
    <ligand>
        <name>L-glutamine</name>
        <dbReference type="ChEBI" id="CHEBI:58359"/>
    </ligand>
</feature>
<keyword evidence="4 8" id="KW-0547">Nucleotide-binding</keyword>
<evidence type="ECO:0000313" key="10">
    <source>
        <dbReference type="EMBL" id="KOO50278.1"/>
    </source>
</evidence>
<dbReference type="GO" id="GO:0005524">
    <property type="term" value="F:ATP binding"/>
    <property type="evidence" value="ECO:0007669"/>
    <property type="project" value="UniProtKB-UniRule"/>
</dbReference>
<dbReference type="PRINTS" id="PR00096">
    <property type="entry name" value="GATASE"/>
</dbReference>
<dbReference type="InterPro" id="IPR035686">
    <property type="entry name" value="CPSase_GATase1"/>
</dbReference>
<evidence type="ECO:0000256" key="7">
    <source>
        <dbReference type="ARBA" id="ARBA00048816"/>
    </source>
</evidence>
<dbReference type="UniPathway" id="UPA00068">
    <property type="reaction ID" value="UER00171"/>
</dbReference>
<dbReference type="OrthoDB" id="9804328at2"/>
<evidence type="ECO:0000256" key="1">
    <source>
        <dbReference type="ARBA" id="ARBA00005077"/>
    </source>
</evidence>
<feature type="active site" evidence="8">
    <location>
        <position position="330"/>
    </location>
</feature>
<evidence type="ECO:0000259" key="9">
    <source>
        <dbReference type="SMART" id="SM01097"/>
    </source>
</evidence>
<dbReference type="InterPro" id="IPR036480">
    <property type="entry name" value="CarbP_synth_ssu_N_sf"/>
</dbReference>
<dbReference type="Gene3D" id="3.50.30.20">
    <property type="entry name" value="Carbamoyl-phosphate synthase small subunit, N-terminal domain"/>
    <property type="match status" value="1"/>
</dbReference>
<proteinExistence type="inferred from homology"/>
<dbReference type="GO" id="GO:0006207">
    <property type="term" value="P:'de novo' pyrimidine nucleobase biosynthetic process"/>
    <property type="evidence" value="ECO:0007669"/>
    <property type="project" value="InterPro"/>
</dbReference>
<dbReference type="Pfam" id="PF00117">
    <property type="entry name" value="GATase"/>
    <property type="match status" value="1"/>
</dbReference>
<dbReference type="STRING" id="284581.AMD01_00495"/>
<keyword evidence="6 8" id="KW-0315">Glutamine amidotransferase</keyword>
<feature type="active site" evidence="8">
    <location>
        <position position="328"/>
    </location>
</feature>
<dbReference type="NCBIfam" id="NF009475">
    <property type="entry name" value="PRK12838.1"/>
    <property type="match status" value="1"/>
</dbReference>
<comment type="pathway">
    <text evidence="8">Pyrimidine metabolism; UMP biosynthesis via de novo pathway; (S)-dihydroorotate from bicarbonate: step 1/3.</text>
</comment>
<dbReference type="SUPFAM" id="SSF52021">
    <property type="entry name" value="Carbamoyl phosphate synthetase, small subunit N-terminal domain"/>
    <property type="match status" value="1"/>
</dbReference>
<gene>
    <name evidence="8" type="primary">carA</name>
    <name evidence="10" type="ORF">AMD01_00495</name>
</gene>
<dbReference type="Gene3D" id="3.40.50.880">
    <property type="match status" value="1"/>
</dbReference>
<feature type="binding site" evidence="8">
    <location>
        <position position="285"/>
    </location>
    <ligand>
        <name>L-glutamine</name>
        <dbReference type="ChEBI" id="CHEBI:58359"/>
    </ligand>
</feature>
<evidence type="ECO:0000256" key="8">
    <source>
        <dbReference type="HAMAP-Rule" id="MF_01209"/>
    </source>
</evidence>
<keyword evidence="8" id="KW-0665">Pyrimidine biosynthesis</keyword>
<feature type="region of interest" description="CPSase" evidence="8">
    <location>
        <begin position="1"/>
        <end position="167"/>
    </location>
</feature>
<dbReference type="EMBL" id="LILC01000002">
    <property type="protein sequence ID" value="KOO50278.1"/>
    <property type="molecule type" value="Genomic_DNA"/>
</dbReference>
<feature type="binding site" evidence="8">
    <location>
        <position position="244"/>
    </location>
    <ligand>
        <name>L-glutamine</name>
        <dbReference type="ChEBI" id="CHEBI:58359"/>
    </ligand>
</feature>
<evidence type="ECO:0000256" key="5">
    <source>
        <dbReference type="ARBA" id="ARBA00022840"/>
    </source>
</evidence>
<evidence type="ECO:0000256" key="6">
    <source>
        <dbReference type="ARBA" id="ARBA00022962"/>
    </source>
</evidence>